<accession>A0A1A6HFW8</accession>
<dbReference type="AlphaFoldDB" id="A0A1A6HFW8"/>
<comment type="caution">
    <text evidence="2">The sequence shown here is derived from an EMBL/GenBank/DDBJ whole genome shotgun (WGS) entry which is preliminary data.</text>
</comment>
<gene>
    <name evidence="2" type="ORF">A6R68_16717</name>
</gene>
<organism evidence="2 3">
    <name type="scientific">Neotoma lepida</name>
    <name type="common">Desert woodrat</name>
    <dbReference type="NCBI Taxonomy" id="56216"/>
    <lineage>
        <taxon>Eukaryota</taxon>
        <taxon>Metazoa</taxon>
        <taxon>Chordata</taxon>
        <taxon>Craniata</taxon>
        <taxon>Vertebrata</taxon>
        <taxon>Euteleostomi</taxon>
        <taxon>Mammalia</taxon>
        <taxon>Eutheria</taxon>
        <taxon>Euarchontoglires</taxon>
        <taxon>Glires</taxon>
        <taxon>Rodentia</taxon>
        <taxon>Myomorpha</taxon>
        <taxon>Muroidea</taxon>
        <taxon>Cricetidae</taxon>
        <taxon>Neotominae</taxon>
        <taxon>Neotoma</taxon>
    </lineage>
</organism>
<keyword evidence="3" id="KW-1185">Reference proteome</keyword>
<reference evidence="2 3" key="1">
    <citation type="submission" date="2016-06" db="EMBL/GenBank/DDBJ databases">
        <title>The Draft Genome Sequence and Annotation of the Desert Woodrat Neotoma lepida.</title>
        <authorList>
            <person name="Campbell M."/>
            <person name="Oakeson K.F."/>
            <person name="Yandell M."/>
            <person name="Halpert J.R."/>
            <person name="Dearing D."/>
        </authorList>
    </citation>
    <scope>NUCLEOTIDE SEQUENCE [LARGE SCALE GENOMIC DNA]</scope>
    <source>
        <strain evidence="2">417</strain>
        <tissue evidence="2">Liver</tissue>
    </source>
</reference>
<feature type="region of interest" description="Disordered" evidence="1">
    <location>
        <begin position="1"/>
        <end position="32"/>
    </location>
</feature>
<evidence type="ECO:0000256" key="1">
    <source>
        <dbReference type="SAM" id="MobiDB-lite"/>
    </source>
</evidence>
<evidence type="ECO:0000313" key="2">
    <source>
        <dbReference type="EMBL" id="OBS76835.1"/>
    </source>
</evidence>
<evidence type="ECO:0000313" key="3">
    <source>
        <dbReference type="Proteomes" id="UP000092124"/>
    </source>
</evidence>
<feature type="non-terminal residue" evidence="2">
    <location>
        <position position="60"/>
    </location>
</feature>
<name>A0A1A6HFW8_NEOLE</name>
<sequence length="60" mass="6256">MPKVPSAVSTLMKSPMVTQGSNSSVAEQGHPRPLCPACAPSPSMSCPYLKVTTSNLSTQH</sequence>
<protein>
    <submittedName>
        <fullName evidence="2">Uncharacterized protein</fullName>
    </submittedName>
</protein>
<dbReference type="EMBL" id="LZPO01034861">
    <property type="protein sequence ID" value="OBS76835.1"/>
    <property type="molecule type" value="Genomic_DNA"/>
</dbReference>
<feature type="compositionally biased region" description="Polar residues" evidence="1">
    <location>
        <begin position="7"/>
        <end position="26"/>
    </location>
</feature>
<dbReference type="Proteomes" id="UP000092124">
    <property type="component" value="Unassembled WGS sequence"/>
</dbReference>
<proteinExistence type="predicted"/>